<keyword evidence="7" id="KW-0378">Hydrolase</keyword>
<evidence type="ECO:0000256" key="9">
    <source>
        <dbReference type="ARBA" id="ARBA00031044"/>
    </source>
</evidence>
<dbReference type="EC" id="3.1.2.6" evidence="5"/>
<dbReference type="CDD" id="cd07723">
    <property type="entry name" value="hydroxyacylglutathione_hydrolase_MBL-fold"/>
    <property type="match status" value="1"/>
</dbReference>
<gene>
    <name evidence="11" type="primary">GLO2</name>
    <name evidence="11" type="ORF">EHS24_000054</name>
</gene>
<proteinExistence type="inferred from homology"/>
<dbReference type="EMBL" id="RSCE01000001">
    <property type="protein sequence ID" value="RSH87545.1"/>
    <property type="molecule type" value="Genomic_DNA"/>
</dbReference>
<dbReference type="GO" id="GO:0004416">
    <property type="term" value="F:hydroxyacylglutathione hydrolase activity"/>
    <property type="evidence" value="ECO:0007669"/>
    <property type="project" value="UniProtKB-EC"/>
</dbReference>
<reference evidence="11 12" key="1">
    <citation type="submission" date="2018-11" db="EMBL/GenBank/DDBJ databases">
        <title>Genome sequence of Apiotrichum porosum DSM 27194.</title>
        <authorList>
            <person name="Aliyu H."/>
            <person name="Gorte O."/>
            <person name="Ochsenreither K."/>
        </authorList>
    </citation>
    <scope>NUCLEOTIDE SEQUENCE [LARGE SCALE GENOMIC DNA]</scope>
    <source>
        <strain evidence="11 12">DSM 27194</strain>
    </source>
</reference>
<keyword evidence="8" id="KW-0862">Zinc</keyword>
<sequence length="260" mass="27903">MLLSATARVSRTLGSRLFSSTSHANMRVIPVQARSDNWMYLVVDEATGTAAVVDPWDATKINAAAAEQGVKVGIAIQKPTNLELNPGITAYGGSDQAPGTNTIVKDGDAFKLGSIDVKYVARDSICFFVEDKAKNQRGVFTGDTMFLAGCGRFFEGNAGEMHAALSKLGTLPADTLVFNGHEYTTGSAKFGLHIEPTNAALKGLFDRAQTDKCTTGKSTIGDEKSWNVFMRLDTPEAQKATGETEPLKVMSKLRELKNAM</sequence>
<evidence type="ECO:0000313" key="12">
    <source>
        <dbReference type="Proteomes" id="UP000279236"/>
    </source>
</evidence>
<dbReference type="InterPro" id="IPR035680">
    <property type="entry name" value="Clx_II_MBL"/>
</dbReference>
<dbReference type="InterPro" id="IPR032282">
    <property type="entry name" value="HAGH_C"/>
</dbReference>
<dbReference type="InterPro" id="IPR001279">
    <property type="entry name" value="Metallo-B-lactamas"/>
</dbReference>
<evidence type="ECO:0000256" key="2">
    <source>
        <dbReference type="ARBA" id="ARBA00001947"/>
    </source>
</evidence>
<dbReference type="AlphaFoldDB" id="A0A427Y931"/>
<organism evidence="11 12">
    <name type="scientific">Apiotrichum porosum</name>
    <dbReference type="NCBI Taxonomy" id="105984"/>
    <lineage>
        <taxon>Eukaryota</taxon>
        <taxon>Fungi</taxon>
        <taxon>Dikarya</taxon>
        <taxon>Basidiomycota</taxon>
        <taxon>Agaricomycotina</taxon>
        <taxon>Tremellomycetes</taxon>
        <taxon>Trichosporonales</taxon>
        <taxon>Trichosporonaceae</taxon>
        <taxon>Apiotrichum</taxon>
    </lineage>
</organism>
<evidence type="ECO:0000256" key="5">
    <source>
        <dbReference type="ARBA" id="ARBA00011917"/>
    </source>
</evidence>
<evidence type="ECO:0000256" key="8">
    <source>
        <dbReference type="ARBA" id="ARBA00022833"/>
    </source>
</evidence>
<comment type="caution">
    <text evidence="11">The sequence shown here is derived from an EMBL/GenBank/DDBJ whole genome shotgun (WGS) entry which is preliminary data.</text>
</comment>
<dbReference type="PANTHER" id="PTHR11935:SF94">
    <property type="entry name" value="TENZING NORGAY, ISOFORM C"/>
    <property type="match status" value="1"/>
</dbReference>
<evidence type="ECO:0000256" key="3">
    <source>
        <dbReference type="ARBA" id="ARBA00004963"/>
    </source>
</evidence>
<accession>A0A427Y931</accession>
<comment type="catalytic activity">
    <reaction evidence="1">
        <text>an S-(2-hydroxyacyl)glutathione + H2O = a 2-hydroxy carboxylate + glutathione + H(+)</text>
        <dbReference type="Rhea" id="RHEA:21864"/>
        <dbReference type="ChEBI" id="CHEBI:15377"/>
        <dbReference type="ChEBI" id="CHEBI:15378"/>
        <dbReference type="ChEBI" id="CHEBI:57925"/>
        <dbReference type="ChEBI" id="CHEBI:58896"/>
        <dbReference type="ChEBI" id="CHEBI:71261"/>
        <dbReference type="EC" id="3.1.2.6"/>
    </reaction>
</comment>
<evidence type="ECO:0000313" key="11">
    <source>
        <dbReference type="EMBL" id="RSH87545.1"/>
    </source>
</evidence>
<dbReference type="Pfam" id="PF16123">
    <property type="entry name" value="HAGH_C"/>
    <property type="match status" value="1"/>
</dbReference>
<dbReference type="GO" id="GO:0046872">
    <property type="term" value="F:metal ion binding"/>
    <property type="evidence" value="ECO:0007669"/>
    <property type="project" value="UniProtKB-KW"/>
</dbReference>
<keyword evidence="12" id="KW-1185">Reference proteome</keyword>
<comment type="cofactor">
    <cofactor evidence="2">
        <name>Zn(2+)</name>
        <dbReference type="ChEBI" id="CHEBI:29105"/>
    </cofactor>
</comment>
<name>A0A427Y931_9TREE</name>
<evidence type="ECO:0000259" key="10">
    <source>
        <dbReference type="SMART" id="SM00849"/>
    </source>
</evidence>
<dbReference type="Proteomes" id="UP000279236">
    <property type="component" value="Unassembled WGS sequence"/>
</dbReference>
<protein>
    <recommendedName>
        <fullName evidence="5">hydroxyacylglutathione hydrolase</fullName>
        <ecNumber evidence="5">3.1.2.6</ecNumber>
    </recommendedName>
    <alternativeName>
        <fullName evidence="9">Glyoxalase II</fullName>
    </alternativeName>
</protein>
<evidence type="ECO:0000256" key="7">
    <source>
        <dbReference type="ARBA" id="ARBA00022801"/>
    </source>
</evidence>
<dbReference type="SUPFAM" id="SSF56281">
    <property type="entry name" value="Metallo-hydrolase/oxidoreductase"/>
    <property type="match status" value="1"/>
</dbReference>
<evidence type="ECO:0000256" key="6">
    <source>
        <dbReference type="ARBA" id="ARBA00022723"/>
    </source>
</evidence>
<comment type="pathway">
    <text evidence="3">Secondary metabolite metabolism; methylglyoxal degradation; (R)-lactate from methylglyoxal: step 2/2.</text>
</comment>
<dbReference type="UniPathway" id="UPA00619">
    <property type="reaction ID" value="UER00676"/>
</dbReference>
<comment type="similarity">
    <text evidence="4">Belongs to the metallo-beta-lactamase superfamily. Glyoxalase II family.</text>
</comment>
<dbReference type="SMART" id="SM00849">
    <property type="entry name" value="Lactamase_B"/>
    <property type="match status" value="1"/>
</dbReference>
<dbReference type="RefSeq" id="XP_028479753.1">
    <property type="nucleotide sequence ID" value="XM_028615896.1"/>
</dbReference>
<dbReference type="GeneID" id="39584597"/>
<dbReference type="Gene3D" id="3.60.15.10">
    <property type="entry name" value="Ribonuclease Z/Hydroxyacylglutathione hydrolase-like"/>
    <property type="match status" value="1"/>
</dbReference>
<keyword evidence="6" id="KW-0479">Metal-binding</keyword>
<dbReference type="OrthoDB" id="515692at2759"/>
<evidence type="ECO:0000256" key="4">
    <source>
        <dbReference type="ARBA" id="ARBA00006759"/>
    </source>
</evidence>
<dbReference type="InterPro" id="IPR036866">
    <property type="entry name" value="RibonucZ/Hydroxyglut_hydro"/>
</dbReference>
<evidence type="ECO:0000256" key="1">
    <source>
        <dbReference type="ARBA" id="ARBA00001623"/>
    </source>
</evidence>
<feature type="domain" description="Metallo-beta-lactamase" evidence="10">
    <location>
        <begin position="36"/>
        <end position="181"/>
    </location>
</feature>
<dbReference type="STRING" id="105984.A0A427Y931"/>
<dbReference type="PANTHER" id="PTHR11935">
    <property type="entry name" value="BETA LACTAMASE DOMAIN"/>
    <property type="match status" value="1"/>
</dbReference>